<accession>A0ABR4YHD4</accession>
<keyword evidence="2" id="KW-1185">Reference proteome</keyword>
<name>A0ABR4YHD4_9BACT</name>
<dbReference type="Proteomes" id="UP000030889">
    <property type="component" value="Unassembled WGS sequence"/>
</dbReference>
<organism evidence="1 2">
    <name type="scientific">Alistipes inops</name>
    <dbReference type="NCBI Taxonomy" id="1501391"/>
    <lineage>
        <taxon>Bacteria</taxon>
        <taxon>Pseudomonadati</taxon>
        <taxon>Bacteroidota</taxon>
        <taxon>Bacteroidia</taxon>
        <taxon>Bacteroidales</taxon>
        <taxon>Rikenellaceae</taxon>
        <taxon>Alistipes</taxon>
    </lineage>
</organism>
<gene>
    <name evidence="1" type="ORF">LG35_08540</name>
</gene>
<reference evidence="1 2" key="1">
    <citation type="submission" date="2014-09" db="EMBL/GenBank/DDBJ databases">
        <title>Alistipes sp. 627, sp. nov., a novel member of the family Rikenellaceae isolated from human faeces.</title>
        <authorList>
            <person name="Shkoporov A.N."/>
            <person name="Chaplin A.V."/>
            <person name="Motuzova O.V."/>
            <person name="Kafarskaia L.I."/>
            <person name="Khokhlova E.V."/>
            <person name="Efimov B.A."/>
        </authorList>
    </citation>
    <scope>NUCLEOTIDE SEQUENCE [LARGE SCALE GENOMIC DNA]</scope>
    <source>
        <strain evidence="1 2">627</strain>
    </source>
</reference>
<comment type="caution">
    <text evidence="1">The sequence shown here is derived from an EMBL/GenBank/DDBJ whole genome shotgun (WGS) entry which is preliminary data.</text>
</comment>
<evidence type="ECO:0000313" key="1">
    <source>
        <dbReference type="EMBL" id="KHE41377.1"/>
    </source>
</evidence>
<proteinExistence type="predicted"/>
<sequence>MLRFPYFVGRIKAGAESVGTGRPFRIRKAGADFPHFGEQYRESTGVCRSDKIQGYSAIWFSNGCIAML</sequence>
<evidence type="ECO:0000313" key="2">
    <source>
        <dbReference type="Proteomes" id="UP000030889"/>
    </source>
</evidence>
<protein>
    <submittedName>
        <fullName evidence="1">Uncharacterized protein</fullName>
    </submittedName>
</protein>
<dbReference type="EMBL" id="JRGF01000011">
    <property type="protein sequence ID" value="KHE41377.1"/>
    <property type="molecule type" value="Genomic_DNA"/>
</dbReference>